<feature type="region of interest" description="Disordered" evidence="1">
    <location>
        <begin position="393"/>
        <end position="417"/>
    </location>
</feature>
<feature type="compositionally biased region" description="Basic and acidic residues" evidence="1">
    <location>
        <begin position="2429"/>
        <end position="2441"/>
    </location>
</feature>
<feature type="compositionally biased region" description="Low complexity" evidence="1">
    <location>
        <begin position="1319"/>
        <end position="1332"/>
    </location>
</feature>
<feature type="compositionally biased region" description="Polar residues" evidence="1">
    <location>
        <begin position="854"/>
        <end position="864"/>
    </location>
</feature>
<feature type="compositionally biased region" description="Polar residues" evidence="1">
    <location>
        <begin position="1231"/>
        <end position="1305"/>
    </location>
</feature>
<feature type="compositionally biased region" description="Basic and acidic residues" evidence="1">
    <location>
        <begin position="2328"/>
        <end position="2339"/>
    </location>
</feature>
<feature type="compositionally biased region" description="Polar residues" evidence="1">
    <location>
        <begin position="1766"/>
        <end position="1776"/>
    </location>
</feature>
<feature type="region of interest" description="Disordered" evidence="1">
    <location>
        <begin position="1484"/>
        <end position="1559"/>
    </location>
</feature>
<protein>
    <recommendedName>
        <fullName evidence="2">FHA domain-containing protein</fullName>
    </recommendedName>
</protein>
<feature type="compositionally biased region" description="Basic and acidic residues" evidence="1">
    <location>
        <begin position="1935"/>
        <end position="1952"/>
    </location>
</feature>
<feature type="region of interest" description="Disordered" evidence="1">
    <location>
        <begin position="690"/>
        <end position="737"/>
    </location>
</feature>
<organism evidence="3 4">
    <name type="scientific">Callosobruchus maculatus</name>
    <name type="common">Southern cowpea weevil</name>
    <name type="synonym">Pulse bruchid</name>
    <dbReference type="NCBI Taxonomy" id="64391"/>
    <lineage>
        <taxon>Eukaryota</taxon>
        <taxon>Metazoa</taxon>
        <taxon>Ecdysozoa</taxon>
        <taxon>Arthropoda</taxon>
        <taxon>Hexapoda</taxon>
        <taxon>Insecta</taxon>
        <taxon>Pterygota</taxon>
        <taxon>Neoptera</taxon>
        <taxon>Endopterygota</taxon>
        <taxon>Coleoptera</taxon>
        <taxon>Polyphaga</taxon>
        <taxon>Cucujiformia</taxon>
        <taxon>Chrysomeloidea</taxon>
        <taxon>Chrysomelidae</taxon>
        <taxon>Bruchinae</taxon>
        <taxon>Bruchini</taxon>
        <taxon>Callosobruchus</taxon>
    </lineage>
</organism>
<feature type="region of interest" description="Disordered" evidence="1">
    <location>
        <begin position="552"/>
        <end position="602"/>
    </location>
</feature>
<feature type="compositionally biased region" description="Polar residues" evidence="1">
    <location>
        <begin position="756"/>
        <end position="769"/>
    </location>
</feature>
<feature type="compositionally biased region" description="Basic and acidic residues" evidence="1">
    <location>
        <begin position="2228"/>
        <end position="2238"/>
    </location>
</feature>
<feature type="region of interest" description="Disordered" evidence="1">
    <location>
        <begin position="836"/>
        <end position="893"/>
    </location>
</feature>
<feature type="compositionally biased region" description="Basic and acidic residues" evidence="1">
    <location>
        <begin position="996"/>
        <end position="1005"/>
    </location>
</feature>
<feature type="region of interest" description="Disordered" evidence="1">
    <location>
        <begin position="1742"/>
        <end position="1779"/>
    </location>
</feature>
<dbReference type="Pfam" id="PF00498">
    <property type="entry name" value="FHA"/>
    <property type="match status" value="1"/>
</dbReference>
<dbReference type="InterPro" id="IPR008984">
    <property type="entry name" value="SMAD_FHA_dom_sf"/>
</dbReference>
<feature type="region of interest" description="Disordered" evidence="1">
    <location>
        <begin position="922"/>
        <end position="1111"/>
    </location>
</feature>
<keyword evidence="4" id="KW-1185">Reference proteome</keyword>
<dbReference type="Gene3D" id="2.60.200.20">
    <property type="match status" value="1"/>
</dbReference>
<feature type="region of interest" description="Disordered" evidence="1">
    <location>
        <begin position="1897"/>
        <end position="2570"/>
    </location>
</feature>
<evidence type="ECO:0000313" key="4">
    <source>
        <dbReference type="Proteomes" id="UP000410492"/>
    </source>
</evidence>
<feature type="compositionally biased region" description="Polar residues" evidence="1">
    <location>
        <begin position="951"/>
        <end position="968"/>
    </location>
</feature>
<feature type="region of interest" description="Disordered" evidence="1">
    <location>
        <begin position="620"/>
        <end position="649"/>
    </location>
</feature>
<feature type="compositionally biased region" description="Basic and acidic residues" evidence="1">
    <location>
        <begin position="1897"/>
        <end position="1927"/>
    </location>
</feature>
<dbReference type="OrthoDB" id="6288785at2759"/>
<name>A0A653CQ72_CALMS</name>
<feature type="compositionally biased region" description="Basic and acidic residues" evidence="1">
    <location>
        <begin position="2037"/>
        <end position="2048"/>
    </location>
</feature>
<dbReference type="PANTHER" id="PTHR21603:SF18">
    <property type="entry name" value="ANTIGEN KI-67-LIKE PROTEIN"/>
    <property type="match status" value="1"/>
</dbReference>
<feature type="compositionally biased region" description="Polar residues" evidence="1">
    <location>
        <begin position="1055"/>
        <end position="1073"/>
    </location>
</feature>
<dbReference type="SUPFAM" id="SSF49879">
    <property type="entry name" value="SMAD/FHA domain"/>
    <property type="match status" value="1"/>
</dbReference>
<dbReference type="InterPro" id="IPR000253">
    <property type="entry name" value="FHA_dom"/>
</dbReference>
<feature type="compositionally biased region" description="Basic and acidic residues" evidence="1">
    <location>
        <begin position="2070"/>
        <end position="2087"/>
    </location>
</feature>
<feature type="compositionally biased region" description="Polar residues" evidence="1">
    <location>
        <begin position="1335"/>
        <end position="1347"/>
    </location>
</feature>
<feature type="compositionally biased region" description="Acidic residues" evidence="1">
    <location>
        <begin position="972"/>
        <end position="981"/>
    </location>
</feature>
<evidence type="ECO:0000313" key="3">
    <source>
        <dbReference type="EMBL" id="VEN49946.1"/>
    </source>
</evidence>
<feature type="compositionally biased region" description="Polar residues" evidence="1">
    <location>
        <begin position="1086"/>
        <end position="1111"/>
    </location>
</feature>
<feature type="compositionally biased region" description="Low complexity" evidence="1">
    <location>
        <begin position="1152"/>
        <end position="1164"/>
    </location>
</feature>
<feature type="compositionally biased region" description="Basic and acidic residues" evidence="1">
    <location>
        <begin position="2201"/>
        <end position="2213"/>
    </location>
</feature>
<feature type="compositionally biased region" description="Polar residues" evidence="1">
    <location>
        <begin position="568"/>
        <end position="588"/>
    </location>
</feature>
<feature type="compositionally biased region" description="Basic and acidic residues" evidence="1">
    <location>
        <begin position="2405"/>
        <end position="2416"/>
    </location>
</feature>
<dbReference type="GO" id="GO:0007088">
    <property type="term" value="P:regulation of mitotic nuclear division"/>
    <property type="evidence" value="ECO:0007669"/>
    <property type="project" value="TreeGrafter"/>
</dbReference>
<evidence type="ECO:0000259" key="2">
    <source>
        <dbReference type="PROSITE" id="PS50006"/>
    </source>
</evidence>
<sequence>MSKADESSDSDSSNDGAFGCLIFIRKKDGFSVPYDLVPGQITIGSADDADVRIKIPDKRLQDLHCLIEIDENGIATLVNKAGDDTVKVNNISVKKFKILQHNDTIDVIGKKIQYANENLLNDKVQPEKPVPASLSSRNRETINIFAQKRSPSKSPTFKVKSPSQRRHSTKRSPPKISDLIVLDTPDRSLGKKSPNRSSVHVTPKQVIYRPIVEDVSPATPPNSKETDDVFKTPVNTPALFEDIRKSVLQSRTRKSNKQILSADIEKEVINNKRGRESSVGSQRSVKRRRMMYSTDNNSEVEVLEESFESFDSEDWSEISQDQTDRAPRFSDLTRTSFAYPISKCMSEPKVRQVRSVRLSRHNKTISVNFDGCCDPPVTSSSLLANGIREDHLVESPRPSTSNLVMTRGSGSPLKNAIMNKSPLIRSPASAKLKRLQDSPKNNLGSPKLRSDSYISNNLSKFVGLKQLMRNRNDLSEVLGVNNVTSTPKICKSPKNDHTDVGGVMKVMARNSPKNTLLDISGVDVLFNSPIVQADDTIQVLQGEKSMCNTSIMNRSPKSLLRADDMPSPNESASTLKSSRISLSTTKTPTGIRRSRSSSKMSQALENEVLDLSAVKTPYPGVLHTSASRRSTKTPIAAATPDDAKKTGKSLSGSYVNVSLHTSNSKRVSRTPKKFDPSEYDLINVSKKSQIGESDEVDALDTSGPKRLTRSSQYDLVGTDGMKKSIPSPRPNQSRQNSVLEMNRSTVDHDYAKSFSHESTTSQLADSTDGINLETGAKRRSARSPVIKQRSDEMVYGSEVKKSLPISPTVNSSGLIDLDDGELRESVDDDEVQYIGESRESVSTSPDLNSPEVEVSSTGRLTRSLRTPRANKSADEDVFVSGSRKSRSLSQTNNSSVIDLDASKRSMRSLSAYQYPDGQISEIDLSKSRTSRKSLRTSENQNPDDDIVEIDISQTSEPRMSLRRSTNNHDAIDETVETDALETSESRKLQNASRNNQYHDNDDDMRMGSSRSSIRTPKSISCIDEDLMHTSGARTRTPNVVYKKSSSTPKMPDTSALDTSVASMSRRSIRTPGSTDDPDDDLIDGNGSRTSMSTYRRLTKTPGSSRKSGTTSQMLLDLYDVGETSAFRRLTREADENYTETNSQLFAYPMSDSLASSTSTRVSSSDSRRESKTPMASFSSWLSSSDFNVQETSASRRASRITGGKTYLNEQNISRSSISGSKLRDSVAVDSLNDSTSKSVTETSSGNIHPEDQLTNVSYSRVSTRLTKTPSAEKSLSTSQALDASKSSALESPLSRMSNRASSRNQCIGDDSRVFVSPRKSNSTTKLSNSSALHTLDSSVSKRSLTSTVDEHLEGGEMNESDSRHSTSKSVTEASCGNIHPEDQELNVSYSRASTRLTKTPSGEKSLSTSQTLDSRMSKIESSGNQCDGASSRDSIDPRKSNSTPKSLNSSTLNTRASRMSKRSLSSTVDEYFKGDVINVADSRNSISSTTKSPGSSKKSVSQSRIDSPAGTSEVGTDVTLEVGDLENSEPKRVTRTPQSVEHNDIMNVSSRSRRQTRTPSGNIYLEDEVMSISMTRKTASRITADSIANECIMGPRDAESFFAFHISNSPENDLSNVSGVKRLMKTPRTVKSPKNDLTHVVGVKKLLATPKAAKSPKNDLSDIRGVKTLLKTPRAPKSPKNDLTDIQGVKNLLKTPRVPKSPKNDLTDIQGVKKLLQTPKAPKSPKNDLSDIRGVKKLLKTPVAPKSPKNDLTNVGGLKKLMGTPKVQNSPRNDLTNVGGVKKLMSTPKQPKSPKNDLSAIVPFKRLMSTPKPTKEPCNDLSNVSGVKDLFSDNQEDLFASVFNKKPLRTYSGKLSTFRTEEQSLTEDDSVVFDSHKNELVEEWVKQQDLMVDMETHEEVDAQKSMKSDSKKQDKTREGSKTNKVEDVSETPVSLERESARKGQEREKEPKMRTRGKKNNTQEANIGDDNGETTEANKKSVQSVKPASRSRGKKRNEIEENETAVEEKPTKTTRGKKKIVEESTSDETDVVETNSTRSEKTESKKPVDAEETDTEISIVNVKPTRRGRSKKDQSVETVKDSEEKQITDTEVSAISEKPTRKGRSRKGLTVEAEKQQSMTEADEESNKKKEIATEQVKLVQTTEVQPRRGRNKVVDTVQEDTEVKVTPVRRGRNKKAVEAIQDESEAVTESPTVGRRGRNKKAADNDDLKDMKEPVAPIKKGQAKKKVQFAEDDSKKADSPAPSRKGRSRKAADADKDDGEEVKQAPGPVKRGRNKKASEADGDDVEEVKEAPAPIRRGRNKKASEADEDDVEEVKEAPAPVRRGRNKKASEVDVEEVKEAPAPARRGRNKKASEADEDDVEEVKEAPAPIRRGQNKKASEADEDDVEEVKEVPAPVRRGRNKKASKADEGDFKEENELPAPTRKGRNKKVNENEEVPKEIDESPAPAKRGTKKKASVVYGDCLTELKELPVPTKKGRNKKTAEADEDESSKDVKEPPIMGRNKRTVADVKEDEDVKESPVTKRLRGKAAVEVVAEEEQKRTRRARGGYDKYGGEFLSESPLNTKRIRSRK</sequence>
<feature type="region of interest" description="Disordered" evidence="1">
    <location>
        <begin position="1152"/>
        <end position="1174"/>
    </location>
</feature>
<feature type="region of interest" description="Disordered" evidence="1">
    <location>
        <begin position="753"/>
        <end position="798"/>
    </location>
</feature>
<feature type="compositionally biased region" description="Polar residues" evidence="1">
    <location>
        <begin position="1031"/>
        <end position="1048"/>
    </location>
</feature>
<accession>A0A653CQ72</accession>
<dbReference type="PANTHER" id="PTHR21603">
    <property type="entry name" value="ANTIGEN KI-67-LIKE PROTEIN"/>
    <property type="match status" value="1"/>
</dbReference>
<dbReference type="PROSITE" id="PS50006">
    <property type="entry name" value="FHA_DOMAIN"/>
    <property type="match status" value="1"/>
</dbReference>
<dbReference type="GO" id="GO:0051983">
    <property type="term" value="P:regulation of chromosome segregation"/>
    <property type="evidence" value="ECO:0007669"/>
    <property type="project" value="TreeGrafter"/>
</dbReference>
<dbReference type="EMBL" id="CAACVG010008465">
    <property type="protein sequence ID" value="VEN49946.1"/>
    <property type="molecule type" value="Genomic_DNA"/>
</dbReference>
<feature type="region of interest" description="Disordered" evidence="1">
    <location>
        <begin position="147"/>
        <end position="201"/>
    </location>
</feature>
<feature type="compositionally biased region" description="Basic and acidic residues" evidence="1">
    <location>
        <begin position="1348"/>
        <end position="1364"/>
    </location>
</feature>
<feature type="region of interest" description="Disordered" evidence="1">
    <location>
        <begin position="1228"/>
        <end position="1465"/>
    </location>
</feature>
<feature type="compositionally biased region" description="Low complexity" evidence="1">
    <location>
        <begin position="1485"/>
        <end position="1507"/>
    </location>
</feature>
<reference evidence="3 4" key="1">
    <citation type="submission" date="2019-01" db="EMBL/GenBank/DDBJ databases">
        <authorList>
            <person name="Sayadi A."/>
        </authorList>
    </citation>
    <scope>NUCLEOTIDE SEQUENCE [LARGE SCALE GENOMIC DNA]</scope>
</reference>
<feature type="compositionally biased region" description="Basic residues" evidence="1">
    <location>
        <begin position="163"/>
        <end position="173"/>
    </location>
</feature>
<feature type="compositionally biased region" description="Polar residues" evidence="1">
    <location>
        <begin position="1440"/>
        <end position="1465"/>
    </location>
</feature>
<evidence type="ECO:0000256" key="1">
    <source>
        <dbReference type="SAM" id="MobiDB-lite"/>
    </source>
</evidence>
<gene>
    <name evidence="3" type="ORF">CALMAC_LOCUS10880</name>
</gene>
<dbReference type="Proteomes" id="UP000410492">
    <property type="component" value="Unassembled WGS sequence"/>
</dbReference>
<proteinExistence type="predicted"/>
<feature type="compositionally biased region" description="Polar residues" evidence="1">
    <location>
        <begin position="1385"/>
        <end position="1432"/>
    </location>
</feature>
<dbReference type="GO" id="GO:0005694">
    <property type="term" value="C:chromosome"/>
    <property type="evidence" value="ECO:0007669"/>
    <property type="project" value="TreeGrafter"/>
</dbReference>
<feature type="domain" description="FHA" evidence="2">
    <location>
        <begin position="41"/>
        <end position="93"/>
    </location>
</feature>
<dbReference type="GO" id="GO:0005634">
    <property type="term" value="C:nucleus"/>
    <property type="evidence" value="ECO:0007669"/>
    <property type="project" value="TreeGrafter"/>
</dbReference>